<dbReference type="Proteomes" id="UP001305925">
    <property type="component" value="Plasmid lp38"/>
</dbReference>
<reference evidence="1" key="1">
    <citation type="submission" date="2024-11" db="EMBL/GenBank/DDBJ databases">
        <title>Sequencing of Borrelia variable plasmids from multiple Borrelia sensu lato isolates.</title>
        <authorList>
            <person name="Mongodin E.F."/>
            <person name="Rudenko N."/>
            <person name="Fraser C.M."/>
            <person name="Schutzer S."/>
            <person name="Luft B."/>
            <person name="Morgan R."/>
            <person name="Casjens S."/>
            <person name="Qiu W."/>
        </authorList>
    </citation>
    <scope>NUCLEOTIDE SEQUENCE</scope>
    <source>
        <strain evidence="1">SCW30h</strain>
    </source>
</reference>
<proteinExistence type="predicted"/>
<protein>
    <submittedName>
        <fullName evidence="1">Uncharacterized protein</fullName>
    </submittedName>
</protein>
<keyword evidence="1" id="KW-0614">Plasmid</keyword>
<geneLocation type="plasmid" evidence="1 2">
    <name>lp38</name>
</geneLocation>
<keyword evidence="2" id="KW-1185">Reference proteome</keyword>
<name>A0ACD5G648_9SPIR</name>
<evidence type="ECO:0000313" key="1">
    <source>
        <dbReference type="EMBL" id="XOU08955.1"/>
    </source>
</evidence>
<gene>
    <name evidence="1" type="ORF">QIA00_05185</name>
</gene>
<accession>A0ACD5G648</accession>
<sequence>MSNKIFYISVILILMVGCDWKAIADKSIEISDKLLIKDKDKTKNQDRIEVNEDNYVSRNNTSIDGAGIASLEHLISVDLINHSQQVIEPMISNNKTIAPQARIDLMNNVNVDQINPKPAQSLENPLHNATTEVNIELLTIENQERISKKTLPSKLENLEGFLETQYEKEAFKKAKATQSLISNSNIEKEIVKFKEEYYKLYNLFGNMQEKFHSQRNSFIRDTKFGENRKKNTVIFRSFSSIEKEIRSLNHKLTEIQSNFQISDDSWNNANSLLKESIEKLIQAIEKRHNNEGRKQGQIGGPANRWDRNQADNFAKDAKYKAEYSANALENAANYFRYSCSNKKEAKKLLEEIEKRFLRIGIHI</sequence>
<organism evidence="1 2">
    <name type="scientific">Borreliella americana</name>
    <dbReference type="NCBI Taxonomy" id="478807"/>
    <lineage>
        <taxon>Bacteria</taxon>
        <taxon>Pseudomonadati</taxon>
        <taxon>Spirochaetota</taxon>
        <taxon>Spirochaetia</taxon>
        <taxon>Spirochaetales</taxon>
        <taxon>Borreliaceae</taxon>
        <taxon>Borreliella</taxon>
    </lineage>
</organism>
<dbReference type="EMBL" id="CP179253">
    <property type="protein sequence ID" value="XOU08955.1"/>
    <property type="molecule type" value="Genomic_DNA"/>
</dbReference>
<evidence type="ECO:0000313" key="2">
    <source>
        <dbReference type="Proteomes" id="UP001305925"/>
    </source>
</evidence>